<feature type="compositionally biased region" description="Polar residues" evidence="1">
    <location>
        <begin position="33"/>
        <end position="61"/>
    </location>
</feature>
<evidence type="ECO:0000256" key="1">
    <source>
        <dbReference type="SAM" id="MobiDB-lite"/>
    </source>
</evidence>
<organism evidence="2">
    <name type="scientific">Anopheles sinensis</name>
    <name type="common">Mosquito</name>
    <dbReference type="NCBI Taxonomy" id="74873"/>
    <lineage>
        <taxon>Eukaryota</taxon>
        <taxon>Metazoa</taxon>
        <taxon>Ecdysozoa</taxon>
        <taxon>Arthropoda</taxon>
        <taxon>Hexapoda</taxon>
        <taxon>Insecta</taxon>
        <taxon>Pterygota</taxon>
        <taxon>Neoptera</taxon>
        <taxon>Endopterygota</taxon>
        <taxon>Diptera</taxon>
        <taxon>Nematocera</taxon>
        <taxon>Culicoidea</taxon>
        <taxon>Culicidae</taxon>
        <taxon>Anophelinae</taxon>
        <taxon>Anopheles</taxon>
    </lineage>
</organism>
<keyword evidence="2" id="KW-0282">Flagellum</keyword>
<reference evidence="2 4" key="1">
    <citation type="journal article" date="2014" name="BMC Genomics">
        <title>Genome sequence of Anopheles sinensis provides insight into genetics basis of mosquito competence for malaria parasites.</title>
        <authorList>
            <person name="Zhou D."/>
            <person name="Zhang D."/>
            <person name="Ding G."/>
            <person name="Shi L."/>
            <person name="Hou Q."/>
            <person name="Ye Y."/>
            <person name="Xu Y."/>
            <person name="Zhou H."/>
            <person name="Xiong C."/>
            <person name="Li S."/>
            <person name="Yu J."/>
            <person name="Hong S."/>
            <person name="Yu X."/>
            <person name="Zou P."/>
            <person name="Chen C."/>
            <person name="Chang X."/>
            <person name="Wang W."/>
            <person name="Lv Y."/>
            <person name="Sun Y."/>
            <person name="Ma L."/>
            <person name="Shen B."/>
            <person name="Zhu C."/>
        </authorList>
    </citation>
    <scope>NUCLEOTIDE SEQUENCE [LARGE SCALE GENOMIC DNA]</scope>
</reference>
<proteinExistence type="predicted"/>
<dbReference type="EnsemblMetazoa" id="ASIC001412-RA">
    <property type="protein sequence ID" value="ASIC001412-PA"/>
    <property type="gene ID" value="ASIC001412"/>
</dbReference>
<keyword evidence="2" id="KW-0966">Cell projection</keyword>
<reference evidence="3" key="2">
    <citation type="submission" date="2020-05" db="UniProtKB">
        <authorList>
            <consortium name="EnsemblMetazoa"/>
        </authorList>
    </citation>
    <scope>IDENTIFICATION</scope>
</reference>
<protein>
    <submittedName>
        <fullName evidence="2 3">Flagellar basal body rod protein FlgB</fullName>
    </submittedName>
</protein>
<dbReference type="Proteomes" id="UP000030765">
    <property type="component" value="Unassembled WGS sequence"/>
</dbReference>
<gene>
    <name evidence="2" type="ORF">ZHAS_00001412</name>
</gene>
<feature type="region of interest" description="Disordered" evidence="1">
    <location>
        <begin position="1"/>
        <end position="68"/>
    </location>
</feature>
<accession>A0A084VBA3</accession>
<name>A0A084VBA3_ANOSI</name>
<evidence type="ECO:0000313" key="3">
    <source>
        <dbReference type="EnsemblMetazoa" id="ASIC001412-PA"/>
    </source>
</evidence>
<sequence length="68" mass="7274">MSFQALAARNSRGPQLAINRPGYWNGGNDASELETTARSAVGGQRQTSPPNVQGHGSSTGWTELFREV</sequence>
<dbReference type="EMBL" id="ATLV01006234">
    <property type="status" value="NOT_ANNOTATED_CDS"/>
    <property type="molecule type" value="Genomic_DNA"/>
</dbReference>
<keyword evidence="4" id="KW-1185">Reference proteome</keyword>
<evidence type="ECO:0000313" key="2">
    <source>
        <dbReference type="EMBL" id="KFB35247.1"/>
    </source>
</evidence>
<dbReference type="VEuPathDB" id="VectorBase:ASIC001412"/>
<evidence type="ECO:0000313" key="4">
    <source>
        <dbReference type="Proteomes" id="UP000030765"/>
    </source>
</evidence>
<dbReference type="EMBL" id="KE524347">
    <property type="protein sequence ID" value="KFB35247.1"/>
    <property type="molecule type" value="Genomic_DNA"/>
</dbReference>
<keyword evidence="2" id="KW-0969">Cilium</keyword>
<dbReference type="AlphaFoldDB" id="A0A084VBA3"/>